<keyword evidence="1" id="KW-1134">Transmembrane beta strand</keyword>
<protein>
    <submittedName>
        <fullName evidence="6">Hemolysin activation/secretion protein</fullName>
    </submittedName>
</protein>
<accession>A0A1H5TR75</accession>
<name>A0A1H5TR75_NITMU</name>
<feature type="domain" description="Haemolysin activator HlyB C-terminal" evidence="4">
    <location>
        <begin position="381"/>
        <end position="508"/>
    </location>
</feature>
<dbReference type="Proteomes" id="UP000236751">
    <property type="component" value="Unassembled WGS sequence"/>
</dbReference>
<keyword evidence="3" id="KW-0998">Cell outer membrane</keyword>
<reference evidence="6 7" key="1">
    <citation type="submission" date="2016-10" db="EMBL/GenBank/DDBJ databases">
        <authorList>
            <person name="de Groot N.N."/>
        </authorList>
    </citation>
    <scope>NUCLEOTIDE SEQUENCE [LARGE SCALE GENOMIC DNA]</scope>
    <source>
        <strain evidence="6 7">Nl13</strain>
    </source>
</reference>
<dbReference type="EMBL" id="FNVK01000005">
    <property type="protein sequence ID" value="SEF64591.1"/>
    <property type="molecule type" value="Genomic_DNA"/>
</dbReference>
<feature type="domain" description="Polypeptide-transport-associated ShlB-type" evidence="5">
    <location>
        <begin position="54"/>
        <end position="128"/>
    </location>
</feature>
<evidence type="ECO:0000256" key="2">
    <source>
        <dbReference type="ARBA" id="ARBA00022692"/>
    </source>
</evidence>
<dbReference type="PANTHER" id="PTHR34597:SF6">
    <property type="entry name" value="BLR6126 PROTEIN"/>
    <property type="match status" value="1"/>
</dbReference>
<dbReference type="PANTHER" id="PTHR34597">
    <property type="entry name" value="SLR1661 PROTEIN"/>
    <property type="match status" value="1"/>
</dbReference>
<evidence type="ECO:0000259" key="4">
    <source>
        <dbReference type="Pfam" id="PF03865"/>
    </source>
</evidence>
<evidence type="ECO:0000313" key="7">
    <source>
        <dbReference type="Proteomes" id="UP000236751"/>
    </source>
</evidence>
<dbReference type="InterPro" id="IPR013686">
    <property type="entry name" value="Polypept-transport_assoc_ShlB"/>
</dbReference>
<evidence type="ECO:0000256" key="1">
    <source>
        <dbReference type="ARBA" id="ARBA00022452"/>
    </source>
</evidence>
<dbReference type="GO" id="GO:0008320">
    <property type="term" value="F:protein transmembrane transporter activity"/>
    <property type="evidence" value="ECO:0007669"/>
    <property type="project" value="TreeGrafter"/>
</dbReference>
<dbReference type="InterPro" id="IPR051544">
    <property type="entry name" value="TPS_OM_transporter"/>
</dbReference>
<dbReference type="GO" id="GO:0046819">
    <property type="term" value="P:protein secretion by the type V secretion system"/>
    <property type="evidence" value="ECO:0007669"/>
    <property type="project" value="TreeGrafter"/>
</dbReference>
<proteinExistence type="predicted"/>
<dbReference type="AlphaFoldDB" id="A0A1H5TR75"/>
<dbReference type="Pfam" id="PF08479">
    <property type="entry name" value="POTRA_2"/>
    <property type="match status" value="1"/>
</dbReference>
<dbReference type="Gene3D" id="2.40.160.50">
    <property type="entry name" value="membrane protein fhac: a member of the omp85/tpsb transporter family"/>
    <property type="match status" value="1"/>
</dbReference>
<evidence type="ECO:0000313" key="6">
    <source>
        <dbReference type="EMBL" id="SEF64591.1"/>
    </source>
</evidence>
<evidence type="ECO:0000259" key="5">
    <source>
        <dbReference type="Pfam" id="PF08479"/>
    </source>
</evidence>
<dbReference type="InterPro" id="IPR005565">
    <property type="entry name" value="Hemolysn_activator_HlyB_C"/>
</dbReference>
<gene>
    <name evidence="6" type="ORF">SAMN05216403_10531</name>
</gene>
<dbReference type="GO" id="GO:0098046">
    <property type="term" value="C:type V protein secretion system complex"/>
    <property type="evidence" value="ECO:0007669"/>
    <property type="project" value="TreeGrafter"/>
</dbReference>
<dbReference type="Gene3D" id="3.10.20.310">
    <property type="entry name" value="membrane protein fhac"/>
    <property type="match status" value="1"/>
</dbReference>
<sequence length="545" mass="59832">MLLGTAPSVLSHSHVQELVRLGLMLQLLNKMLRVGGLLGLAGWIHLSHAQEARFDVFEYRLEGATLLPVTVVEQAVYPHLGESKSLEDVERARDALERAYHEAGYLTVLVSIPQQKVDEAVVRLQVTEAPVKRLRVVESRYFSPADIKAAIPELAEGKVPNFPEMQKQLESLNRSADRRITPVLRAGKTPGTVEVDLKVKDQLPLHGSVELNSRQIPNTTLTRLSANLSWDNLWHRQHSLGVTGLVAPENPDESKVISANYTLPVPFGGFLALYSVYSASNVASLGTLNVLGNGLIVGGRYILPLPGSEKFFHTATLGLDYKDFTQTVNLIDGGNFNTPISYLPFTVGWDGSWLGEGRTTKLGLSVNFHVRGLVGDEEEFANKRFKGSANYLYLRGNLSHTETWSQGWGVAGRGSWQIAAQPLIANEQSIVGGVNTVRGYLEVAALGDDSVTGGLEVFTPNYATYLLQGLDEFRLLAFIDAGIVRVQQPLPGQKDRFDLAGTGMGFRLKGWKGFSADVAWAVALEEVGRTKAGDKRVHFLFRHAW</sequence>
<keyword evidence="2" id="KW-0812">Transmembrane</keyword>
<keyword evidence="1" id="KW-0472">Membrane</keyword>
<dbReference type="Pfam" id="PF03865">
    <property type="entry name" value="ShlB"/>
    <property type="match status" value="1"/>
</dbReference>
<evidence type="ECO:0000256" key="3">
    <source>
        <dbReference type="ARBA" id="ARBA00023237"/>
    </source>
</evidence>
<organism evidence="6 7">
    <name type="scientific">Nitrosospira multiformis (strain ATCC 25196 / NCIMB 11849 / C 71)</name>
    <dbReference type="NCBI Taxonomy" id="323848"/>
    <lineage>
        <taxon>Bacteria</taxon>
        <taxon>Pseudomonadati</taxon>
        <taxon>Pseudomonadota</taxon>
        <taxon>Betaproteobacteria</taxon>
        <taxon>Nitrosomonadales</taxon>
        <taxon>Nitrosomonadaceae</taxon>
        <taxon>Nitrosospira</taxon>
    </lineage>
</organism>